<keyword evidence="3" id="KW-1185">Reference proteome</keyword>
<dbReference type="STRING" id="1445510.YC6258_03096"/>
<reference evidence="2 3" key="1">
    <citation type="submission" date="2014-01" db="EMBL/GenBank/DDBJ databases">
        <title>Full genme sequencing of cellulolytic bacterium Gynuella sunshinyii YC6258T gen. nov., sp. nov.</title>
        <authorList>
            <person name="Khan H."/>
            <person name="Chung E.J."/>
            <person name="Chung Y.R."/>
        </authorList>
    </citation>
    <scope>NUCLEOTIDE SEQUENCE [LARGE SCALE GENOMIC DNA]</scope>
    <source>
        <strain evidence="2 3">YC6258</strain>
    </source>
</reference>
<evidence type="ECO:0000256" key="1">
    <source>
        <dbReference type="SAM" id="Phobius"/>
    </source>
</evidence>
<dbReference type="KEGG" id="gsn:YC6258_03096"/>
<keyword evidence="1" id="KW-0472">Membrane</keyword>
<dbReference type="Proteomes" id="UP000032266">
    <property type="component" value="Chromosome"/>
</dbReference>
<evidence type="ECO:0000313" key="2">
    <source>
        <dbReference type="EMBL" id="AJQ95132.1"/>
    </source>
</evidence>
<protein>
    <submittedName>
        <fullName evidence="2">Uncharacterized protein</fullName>
    </submittedName>
</protein>
<gene>
    <name evidence="2" type="ORF">YC6258_03096</name>
</gene>
<organism evidence="2 3">
    <name type="scientific">Gynuella sunshinyii YC6258</name>
    <dbReference type="NCBI Taxonomy" id="1445510"/>
    <lineage>
        <taxon>Bacteria</taxon>
        <taxon>Pseudomonadati</taxon>
        <taxon>Pseudomonadota</taxon>
        <taxon>Gammaproteobacteria</taxon>
        <taxon>Oceanospirillales</taxon>
        <taxon>Saccharospirillaceae</taxon>
        <taxon>Gynuella</taxon>
    </lineage>
</organism>
<name>A0A0C5VKB7_9GAMM</name>
<keyword evidence="1" id="KW-1133">Transmembrane helix</keyword>
<dbReference type="AlphaFoldDB" id="A0A0C5VKB7"/>
<proteinExistence type="predicted"/>
<dbReference type="EMBL" id="CP007142">
    <property type="protein sequence ID" value="AJQ95132.1"/>
    <property type="molecule type" value="Genomic_DNA"/>
</dbReference>
<accession>A0A0C5VKB7</accession>
<sequence>MMTGRKAQGCDCFYMRIFFNKCWVVINRIVMITDLFSGYMIAVLSYP</sequence>
<dbReference type="HOGENOM" id="CLU_3168661_0_0_6"/>
<feature type="transmembrane region" description="Helical" evidence="1">
    <location>
        <begin position="25"/>
        <end position="46"/>
    </location>
</feature>
<keyword evidence="1" id="KW-0812">Transmembrane</keyword>
<evidence type="ECO:0000313" key="3">
    <source>
        <dbReference type="Proteomes" id="UP000032266"/>
    </source>
</evidence>